<keyword evidence="1" id="KW-0812">Transmembrane</keyword>
<feature type="transmembrane region" description="Helical" evidence="1">
    <location>
        <begin position="294"/>
        <end position="313"/>
    </location>
</feature>
<dbReference type="InterPro" id="IPR052728">
    <property type="entry name" value="O2_lipid_transport_reg"/>
</dbReference>
<keyword evidence="1" id="KW-1133">Transmembrane helix</keyword>
<evidence type="ECO:0000259" key="2">
    <source>
        <dbReference type="SMART" id="SM00703"/>
    </source>
</evidence>
<feature type="transmembrane region" description="Helical" evidence="1">
    <location>
        <begin position="414"/>
        <end position="432"/>
    </location>
</feature>
<dbReference type="EMBL" id="HBUE01353304">
    <property type="protein sequence ID" value="CAG6604451.1"/>
    <property type="molecule type" value="Transcribed_RNA"/>
</dbReference>
<dbReference type="GO" id="GO:0016747">
    <property type="term" value="F:acyltransferase activity, transferring groups other than amino-acyl groups"/>
    <property type="evidence" value="ECO:0007669"/>
    <property type="project" value="InterPro"/>
</dbReference>
<feature type="transmembrane region" description="Helical" evidence="1">
    <location>
        <begin position="573"/>
        <end position="595"/>
    </location>
</feature>
<feature type="transmembrane region" description="Helical" evidence="1">
    <location>
        <begin position="673"/>
        <end position="693"/>
    </location>
</feature>
<dbReference type="Pfam" id="PF01757">
    <property type="entry name" value="Acyl_transf_3"/>
    <property type="match status" value="1"/>
</dbReference>
<feature type="transmembrane region" description="Helical" evidence="1">
    <location>
        <begin position="749"/>
        <end position="766"/>
    </location>
</feature>
<reference evidence="3" key="1">
    <citation type="submission" date="2021-05" db="EMBL/GenBank/DDBJ databases">
        <authorList>
            <person name="Alioto T."/>
            <person name="Alioto T."/>
            <person name="Gomez Garrido J."/>
        </authorList>
    </citation>
    <scope>NUCLEOTIDE SEQUENCE</scope>
</reference>
<dbReference type="SMART" id="SM00703">
    <property type="entry name" value="NRF"/>
    <property type="match status" value="1"/>
</dbReference>
<feature type="domain" description="Nose resistant-to-fluoxetine protein N-terminal" evidence="2">
    <location>
        <begin position="138"/>
        <end position="266"/>
    </location>
</feature>
<feature type="transmembrane region" description="Helical" evidence="1">
    <location>
        <begin position="602"/>
        <end position="623"/>
    </location>
</feature>
<dbReference type="AlphaFoldDB" id="A0A8D8L8G9"/>
<dbReference type="EMBL" id="HBUE01246181">
    <property type="protein sequence ID" value="CAG6552145.1"/>
    <property type="molecule type" value="Transcribed_RNA"/>
</dbReference>
<protein>
    <submittedName>
        <fullName evidence="3">Nose resistant to fluoxetine protein 6</fullName>
    </submittedName>
</protein>
<feature type="transmembrane region" description="Helical" evidence="1">
    <location>
        <begin position="772"/>
        <end position="799"/>
    </location>
</feature>
<feature type="transmembrane region" description="Helical" evidence="1">
    <location>
        <begin position="452"/>
        <end position="476"/>
    </location>
</feature>
<dbReference type="PANTHER" id="PTHR11161">
    <property type="entry name" value="O-ACYLTRANSFERASE"/>
    <property type="match status" value="1"/>
</dbReference>
<evidence type="ECO:0000256" key="1">
    <source>
        <dbReference type="SAM" id="Phobius"/>
    </source>
</evidence>
<dbReference type="Pfam" id="PF20146">
    <property type="entry name" value="NRF"/>
    <property type="match status" value="1"/>
</dbReference>
<dbReference type="PANTHER" id="PTHR11161:SF69">
    <property type="entry name" value="NOSE RESISTANT TO FLUOXETINE PROTEIN 6-LIKE PROTEIN"/>
    <property type="match status" value="1"/>
</dbReference>
<dbReference type="InterPro" id="IPR006621">
    <property type="entry name" value="Nose-resist-to-fluoxetine_N"/>
</dbReference>
<proteinExistence type="predicted"/>
<keyword evidence="1" id="KW-0472">Membrane</keyword>
<evidence type="ECO:0000313" key="3">
    <source>
        <dbReference type="EMBL" id="CAG6604451.1"/>
    </source>
</evidence>
<name>A0A8D8L8G9_CULPI</name>
<feature type="transmembrane region" description="Helical" evidence="1">
    <location>
        <begin position="705"/>
        <end position="728"/>
    </location>
</feature>
<sequence length="814" mass="93843">MDKPVHFLKKISVICFIINYSLVECIEPSTTSENEKYQLTVGYDDTRVISRKDCKTVIVDEPNELNSIKKNKKIGIKHTHQVIKYNAEPLLNNSHKQEQITPQELNYTTKVSLNLFHIFMNLYDHQSWNLTPLKNKISYDCAADMQIYLQHLNLQTNWALKVFDSSGHYGGQSLFGNDFWLGSKSFCEEINEKNSESKTEPFVHMSFFVAIIRAKILQLTPETKLLHLGQCLPKSCSKEEVQCMLKEDPNSILLKHKDVCELKNSSSKTSCNLLDVINIRNVPGAYSLYEDTKFYILCATIMILAGIILLSSYQESLLKMKTKIHQNEQLQDSLNGFEKWMEKNNFSIELNTFKSNNSNSRKSCIEESSVQECNNQPANKLIEILKCFSIHSNSKSILSISASSEGSITCIHGLRLYSLLWTVMVHSYLQLYAVGENRYRRTITERSFIYQIVGNATFSVDTFFFISGMLVVVLFFRSAKKISNCSIEHIISKTEYIAKTSYQILISILYRYLRLTPAYLFVIVFNEIALKWTYEKSVFTPGIMDHITCNKYWWRNILYINNWYPFNEMCMIWSWYLANDMQLYVVAIILLVLSMRFMKTSVFLLALITLCSWITSIYFSILHNYSYKVAEPFGSFDILYDKPWQRITPYIMGMLTGYIIYFKKTPPKVSGIVNLLLWITSVSIIFGLIFGVWDGQLSVPATAVYVSLGHTAWGAALIWITLSCYWGYSPFINNLLSYRGIHPLSRLSYCAYLVHPVIMMITSFQLEAPIHLQHGIIITVFFGNAVLSFILAFFISLLLEAPVIKLLKLAFRNK</sequence>
<accession>A0A8D8L8G9</accession>
<feature type="transmembrane region" description="Helical" evidence="1">
    <location>
        <begin position="643"/>
        <end position="661"/>
    </location>
</feature>
<dbReference type="InterPro" id="IPR002656">
    <property type="entry name" value="Acyl_transf_3_dom"/>
</dbReference>
<organism evidence="3">
    <name type="scientific">Culex pipiens</name>
    <name type="common">House mosquito</name>
    <dbReference type="NCBI Taxonomy" id="7175"/>
    <lineage>
        <taxon>Eukaryota</taxon>
        <taxon>Metazoa</taxon>
        <taxon>Ecdysozoa</taxon>
        <taxon>Arthropoda</taxon>
        <taxon>Hexapoda</taxon>
        <taxon>Insecta</taxon>
        <taxon>Pterygota</taxon>
        <taxon>Neoptera</taxon>
        <taxon>Endopterygota</taxon>
        <taxon>Diptera</taxon>
        <taxon>Nematocera</taxon>
        <taxon>Culicoidea</taxon>
        <taxon>Culicidae</taxon>
        <taxon>Culicinae</taxon>
        <taxon>Culicini</taxon>
        <taxon>Culex</taxon>
        <taxon>Culex</taxon>
    </lineage>
</organism>